<feature type="compositionally biased region" description="Acidic residues" evidence="1">
    <location>
        <begin position="8"/>
        <end position="18"/>
    </location>
</feature>
<dbReference type="Pfam" id="PF13358">
    <property type="entry name" value="DDE_3"/>
    <property type="match status" value="1"/>
</dbReference>
<feature type="compositionally biased region" description="Polar residues" evidence="1">
    <location>
        <begin position="440"/>
        <end position="449"/>
    </location>
</feature>
<dbReference type="Proteomes" id="UP001378592">
    <property type="component" value="Unassembled WGS sequence"/>
</dbReference>
<dbReference type="InterPro" id="IPR036397">
    <property type="entry name" value="RNaseH_sf"/>
</dbReference>
<evidence type="ECO:0000313" key="3">
    <source>
        <dbReference type="EMBL" id="KAK7865294.1"/>
    </source>
</evidence>
<dbReference type="Gene3D" id="3.30.420.10">
    <property type="entry name" value="Ribonuclease H-like superfamily/Ribonuclease H"/>
    <property type="match status" value="1"/>
</dbReference>
<dbReference type="PANTHER" id="PTHR33939:SF1">
    <property type="entry name" value="DUF4371 DOMAIN-CONTAINING PROTEIN"/>
    <property type="match status" value="1"/>
</dbReference>
<evidence type="ECO:0000259" key="2">
    <source>
        <dbReference type="Pfam" id="PF13358"/>
    </source>
</evidence>
<feature type="domain" description="Tc1-like transposase DDE" evidence="2">
    <location>
        <begin position="245"/>
        <end position="375"/>
    </location>
</feature>
<dbReference type="AlphaFoldDB" id="A0AAN9VHZ5"/>
<name>A0AAN9VHZ5_9ORTH</name>
<accession>A0AAN9VHZ5</accession>
<keyword evidence="4" id="KW-1185">Reference proteome</keyword>
<dbReference type="InterPro" id="IPR038717">
    <property type="entry name" value="Tc1-like_DDE_dom"/>
</dbReference>
<dbReference type="PANTHER" id="PTHR33939">
    <property type="entry name" value="PROTEIN CBG22215"/>
    <property type="match status" value="1"/>
</dbReference>
<dbReference type="EMBL" id="JAZDUA010000181">
    <property type="protein sequence ID" value="KAK7865294.1"/>
    <property type="molecule type" value="Genomic_DNA"/>
</dbReference>
<evidence type="ECO:0000313" key="4">
    <source>
        <dbReference type="Proteomes" id="UP001378592"/>
    </source>
</evidence>
<organism evidence="3 4">
    <name type="scientific">Gryllus longicercus</name>
    <dbReference type="NCBI Taxonomy" id="2509291"/>
    <lineage>
        <taxon>Eukaryota</taxon>
        <taxon>Metazoa</taxon>
        <taxon>Ecdysozoa</taxon>
        <taxon>Arthropoda</taxon>
        <taxon>Hexapoda</taxon>
        <taxon>Insecta</taxon>
        <taxon>Pterygota</taxon>
        <taxon>Neoptera</taxon>
        <taxon>Polyneoptera</taxon>
        <taxon>Orthoptera</taxon>
        <taxon>Ensifera</taxon>
        <taxon>Gryllidea</taxon>
        <taxon>Grylloidea</taxon>
        <taxon>Gryllidae</taxon>
        <taxon>Gryllinae</taxon>
        <taxon>Gryllus</taxon>
    </lineage>
</organism>
<proteinExistence type="predicted"/>
<reference evidence="3 4" key="1">
    <citation type="submission" date="2024-03" db="EMBL/GenBank/DDBJ databases">
        <title>The genome assembly and annotation of the cricket Gryllus longicercus Weissman &amp; Gray.</title>
        <authorList>
            <person name="Szrajer S."/>
            <person name="Gray D."/>
            <person name="Ylla G."/>
        </authorList>
    </citation>
    <scope>NUCLEOTIDE SEQUENCE [LARGE SCALE GENOMIC DNA]</scope>
    <source>
        <strain evidence="3">DAG 2021-001</strain>
        <tissue evidence="3">Whole body minus gut</tissue>
    </source>
</reference>
<feature type="region of interest" description="Disordered" evidence="1">
    <location>
        <begin position="427"/>
        <end position="449"/>
    </location>
</feature>
<comment type="caution">
    <text evidence="3">The sequence shown here is derived from an EMBL/GenBank/DDBJ whole genome shotgun (WGS) entry which is preliminary data.</text>
</comment>
<protein>
    <recommendedName>
        <fullName evidence="2">Tc1-like transposase DDE domain-containing protein</fullName>
    </recommendedName>
</protein>
<feature type="region of interest" description="Disordered" evidence="1">
    <location>
        <begin position="1"/>
        <end position="39"/>
    </location>
</feature>
<gene>
    <name evidence="3" type="ORF">R5R35_012588</name>
</gene>
<sequence>MECRSPNIEEENDCVLDDTESRSTPSEELEEEEDGAVDDDDYVCDDRRDLIFNVASYIKKERSLWTALRGSLPEKVALMMNHPISRVVKVLNQGRADVDDFGQGLIRNNIYRMYQRGEQTSIMSVLTVVKSNKDIGFSGSDIYLRMILLSMGFKEKWNKELKCDVLKENMEITLQRSNFLCAFTSLKKQGSSFVYLGDTSFYSQGHAPNEYSEDSDEEIQENVVLHAGGEKGFIEGAECVLESSKASITAERFNKWIKEKLLPKLKEPSIIIMDNSSIHNFPMPKKPSNTWSKDALRDFLSAHNVSFHPESTYQVLLHLSLTIVVKERYEVDDIIQTAGHQVLRLPPFHCHYNPIGLVWRDCKRYYESVRETRCEDNSNMEKWKEALQQVTVEKWKNFVMYTEKIIEEDWHQELQFDAEQKIVKIEIPQPDDEICPDPSKPTSSSLNRR</sequence>
<evidence type="ECO:0000256" key="1">
    <source>
        <dbReference type="SAM" id="MobiDB-lite"/>
    </source>
</evidence>
<dbReference type="GO" id="GO:0003676">
    <property type="term" value="F:nucleic acid binding"/>
    <property type="evidence" value="ECO:0007669"/>
    <property type="project" value="InterPro"/>
</dbReference>
<feature type="compositionally biased region" description="Acidic residues" evidence="1">
    <location>
        <begin position="27"/>
        <end position="39"/>
    </location>
</feature>